<dbReference type="RefSeq" id="WP_161720308.1">
    <property type="nucleotide sequence ID" value="NZ_JAAAPO010000006.1"/>
</dbReference>
<gene>
    <name evidence="5" type="ORF">GTZ99_14970</name>
</gene>
<feature type="region of interest" description="Disordered" evidence="3">
    <location>
        <begin position="360"/>
        <end position="390"/>
    </location>
</feature>
<organism evidence="5 6">
    <name type="scientific">Novosphingobium ovatum</name>
    <dbReference type="NCBI Taxonomy" id="1908523"/>
    <lineage>
        <taxon>Bacteria</taxon>
        <taxon>Pseudomonadati</taxon>
        <taxon>Pseudomonadota</taxon>
        <taxon>Alphaproteobacteria</taxon>
        <taxon>Sphingomonadales</taxon>
        <taxon>Sphingomonadaceae</taxon>
        <taxon>Novosphingobium</taxon>
    </lineage>
</organism>
<evidence type="ECO:0000313" key="5">
    <source>
        <dbReference type="EMBL" id="NBC37855.1"/>
    </source>
</evidence>
<dbReference type="EMBL" id="JAAAPO010000006">
    <property type="protein sequence ID" value="NBC37855.1"/>
    <property type="molecule type" value="Genomic_DNA"/>
</dbReference>
<comment type="similarity">
    <text evidence="1">Belongs to the MlaA family.</text>
</comment>
<dbReference type="Pfam" id="PF04333">
    <property type="entry name" value="MlaA"/>
    <property type="match status" value="1"/>
</dbReference>
<dbReference type="PANTHER" id="PTHR30035">
    <property type="entry name" value="LIPOPROTEIN VACJ-RELATED"/>
    <property type="match status" value="1"/>
</dbReference>
<keyword evidence="5" id="KW-0449">Lipoprotein</keyword>
<evidence type="ECO:0000256" key="1">
    <source>
        <dbReference type="ARBA" id="ARBA00010634"/>
    </source>
</evidence>
<keyword evidence="6" id="KW-1185">Reference proteome</keyword>
<dbReference type="Proteomes" id="UP000753724">
    <property type="component" value="Unassembled WGS sequence"/>
</dbReference>
<sequence>MAGVLTLPLMSVGLMTGAPAPADMPHPTSTPPPALVAALVAALPTDGPVSAPDRAGLVAAIRASSALHPPHTRTDYAEWTEPQLAPAAVPPEAQVEAAETAPAAPEAAPPPVSPPDTGFEGQPDEGAEADNPDPFEGMNRLFWAINQPIDRFIIRPIAMVYKALLPEPVRDGIHNMLANIYVPGVLANDILQLRPRRALNTLGRFAINSTIGIGGMLDMARRKPFKMVGHPNGFSDTLGYYGLPDGAYLYLPVMGPSTVRDILGLVGDAFTQPLLIDRVSYTRVRQLPRNRQISSVSTVMELSTFGATVLVVDGLDQRARADGDLRTLLRGSVDPYAALRSSYLQSRAGEVAMLKAKHGEAPALPGGLDDPLEDPAPPAPAEPAPAPVAQ</sequence>
<feature type="signal peptide" evidence="4">
    <location>
        <begin position="1"/>
        <end position="20"/>
    </location>
</feature>
<feature type="region of interest" description="Disordered" evidence="3">
    <location>
        <begin position="87"/>
        <end position="133"/>
    </location>
</feature>
<reference evidence="6" key="1">
    <citation type="submission" date="2020-01" db="EMBL/GenBank/DDBJ databases">
        <title>Sphingomonas sp. strain CSW-10.</title>
        <authorList>
            <person name="Chen W.-M."/>
        </authorList>
    </citation>
    <scope>NUCLEOTIDE SEQUENCE [LARGE SCALE GENOMIC DNA]</scope>
    <source>
        <strain evidence="6">FSY-8</strain>
    </source>
</reference>
<evidence type="ECO:0000313" key="6">
    <source>
        <dbReference type="Proteomes" id="UP000753724"/>
    </source>
</evidence>
<protein>
    <submittedName>
        <fullName evidence="5">VacJ family lipoprotein</fullName>
    </submittedName>
</protein>
<feature type="compositionally biased region" description="Low complexity" evidence="3">
    <location>
        <begin position="87"/>
        <end position="106"/>
    </location>
</feature>
<evidence type="ECO:0000256" key="3">
    <source>
        <dbReference type="SAM" id="MobiDB-lite"/>
    </source>
</evidence>
<keyword evidence="2 4" id="KW-0732">Signal</keyword>
<feature type="compositionally biased region" description="Acidic residues" evidence="3">
    <location>
        <begin position="122"/>
        <end position="133"/>
    </location>
</feature>
<dbReference type="PRINTS" id="PR01805">
    <property type="entry name" value="VACJLIPOPROT"/>
</dbReference>
<comment type="caution">
    <text evidence="5">The sequence shown here is derived from an EMBL/GenBank/DDBJ whole genome shotgun (WGS) entry which is preliminary data.</text>
</comment>
<evidence type="ECO:0000256" key="2">
    <source>
        <dbReference type="ARBA" id="ARBA00022729"/>
    </source>
</evidence>
<feature type="compositionally biased region" description="Pro residues" evidence="3">
    <location>
        <begin position="374"/>
        <end position="390"/>
    </location>
</feature>
<dbReference type="InterPro" id="IPR007428">
    <property type="entry name" value="MlaA"/>
</dbReference>
<feature type="chain" id="PRO_5047543640" evidence="4">
    <location>
        <begin position="21"/>
        <end position="390"/>
    </location>
</feature>
<name>A0ABW9XH33_9SPHN</name>
<dbReference type="PANTHER" id="PTHR30035:SF3">
    <property type="entry name" value="INTERMEMBRANE PHOSPHOLIPID TRANSPORT SYSTEM LIPOPROTEIN MLAA"/>
    <property type="match status" value="1"/>
</dbReference>
<proteinExistence type="inferred from homology"/>
<accession>A0ABW9XH33</accession>
<evidence type="ECO:0000256" key="4">
    <source>
        <dbReference type="SAM" id="SignalP"/>
    </source>
</evidence>